<dbReference type="RefSeq" id="XP_020052516.1">
    <property type="nucleotide sequence ID" value="XM_020200081.1"/>
</dbReference>
<dbReference type="OMA" id="WPTFVPK"/>
<evidence type="ECO:0000313" key="2">
    <source>
        <dbReference type="Proteomes" id="UP000184546"/>
    </source>
</evidence>
<dbReference type="VEuPathDB" id="FungiDB:ASPACDRAFT_34889"/>
<accession>A0A1L9WJ51</accession>
<dbReference type="PANTHER" id="PTHR30336">
    <property type="entry name" value="INNER MEMBRANE PROTEIN, PROBABLE PERMEASE"/>
    <property type="match status" value="1"/>
</dbReference>
<organism evidence="1 2">
    <name type="scientific">Aspergillus aculeatus (strain ATCC 16872 / CBS 172.66 / WB 5094)</name>
    <dbReference type="NCBI Taxonomy" id="690307"/>
    <lineage>
        <taxon>Eukaryota</taxon>
        <taxon>Fungi</taxon>
        <taxon>Dikarya</taxon>
        <taxon>Ascomycota</taxon>
        <taxon>Pezizomycotina</taxon>
        <taxon>Eurotiomycetes</taxon>
        <taxon>Eurotiomycetidae</taxon>
        <taxon>Eurotiales</taxon>
        <taxon>Aspergillaceae</taxon>
        <taxon>Aspergillus</taxon>
        <taxon>Aspergillus subgen. Circumdati</taxon>
    </lineage>
</organism>
<gene>
    <name evidence="1" type="ORF">ASPACDRAFT_34889</name>
</gene>
<proteinExistence type="predicted"/>
<dbReference type="InterPro" id="IPR014729">
    <property type="entry name" value="Rossmann-like_a/b/a_fold"/>
</dbReference>
<dbReference type="GO" id="GO:0005886">
    <property type="term" value="C:plasma membrane"/>
    <property type="evidence" value="ECO:0007669"/>
    <property type="project" value="TreeGrafter"/>
</dbReference>
<dbReference type="Gene3D" id="3.40.50.620">
    <property type="entry name" value="HUPs"/>
    <property type="match status" value="1"/>
</dbReference>
<reference evidence="2" key="1">
    <citation type="journal article" date="2017" name="Genome Biol.">
        <title>Comparative genomics reveals high biological diversity and specific adaptations in the industrially and medically important fungal genus Aspergillus.</title>
        <authorList>
            <person name="de Vries R.P."/>
            <person name="Riley R."/>
            <person name="Wiebenga A."/>
            <person name="Aguilar-Osorio G."/>
            <person name="Amillis S."/>
            <person name="Uchima C.A."/>
            <person name="Anderluh G."/>
            <person name="Asadollahi M."/>
            <person name="Askin M."/>
            <person name="Barry K."/>
            <person name="Battaglia E."/>
            <person name="Bayram O."/>
            <person name="Benocci T."/>
            <person name="Braus-Stromeyer S.A."/>
            <person name="Caldana C."/>
            <person name="Canovas D."/>
            <person name="Cerqueira G.C."/>
            <person name="Chen F."/>
            <person name="Chen W."/>
            <person name="Choi C."/>
            <person name="Clum A."/>
            <person name="Dos Santos R.A."/>
            <person name="Damasio A.R."/>
            <person name="Diallinas G."/>
            <person name="Emri T."/>
            <person name="Fekete E."/>
            <person name="Flipphi M."/>
            <person name="Freyberg S."/>
            <person name="Gallo A."/>
            <person name="Gournas C."/>
            <person name="Habgood R."/>
            <person name="Hainaut M."/>
            <person name="Harispe M.L."/>
            <person name="Henrissat B."/>
            <person name="Hilden K.S."/>
            <person name="Hope R."/>
            <person name="Hossain A."/>
            <person name="Karabika E."/>
            <person name="Karaffa L."/>
            <person name="Karanyi Z."/>
            <person name="Krasevec N."/>
            <person name="Kuo A."/>
            <person name="Kusch H."/>
            <person name="LaButti K."/>
            <person name="Lagendijk E.L."/>
            <person name="Lapidus A."/>
            <person name="Levasseur A."/>
            <person name="Lindquist E."/>
            <person name="Lipzen A."/>
            <person name="Logrieco A.F."/>
            <person name="MacCabe A."/>
            <person name="Maekelae M.R."/>
            <person name="Malavazi I."/>
            <person name="Melin P."/>
            <person name="Meyer V."/>
            <person name="Mielnichuk N."/>
            <person name="Miskei M."/>
            <person name="Molnar A.P."/>
            <person name="Mule G."/>
            <person name="Ngan C.Y."/>
            <person name="Orejas M."/>
            <person name="Orosz E."/>
            <person name="Ouedraogo J.P."/>
            <person name="Overkamp K.M."/>
            <person name="Park H.-S."/>
            <person name="Perrone G."/>
            <person name="Piumi F."/>
            <person name="Punt P.J."/>
            <person name="Ram A.F."/>
            <person name="Ramon A."/>
            <person name="Rauscher S."/>
            <person name="Record E."/>
            <person name="Riano-Pachon D.M."/>
            <person name="Robert V."/>
            <person name="Roehrig J."/>
            <person name="Ruller R."/>
            <person name="Salamov A."/>
            <person name="Salih N.S."/>
            <person name="Samson R.A."/>
            <person name="Sandor E."/>
            <person name="Sanguinetti M."/>
            <person name="Schuetze T."/>
            <person name="Sepcic K."/>
            <person name="Shelest E."/>
            <person name="Sherlock G."/>
            <person name="Sophianopoulou V."/>
            <person name="Squina F.M."/>
            <person name="Sun H."/>
            <person name="Susca A."/>
            <person name="Todd R.B."/>
            <person name="Tsang A."/>
            <person name="Unkles S.E."/>
            <person name="van de Wiele N."/>
            <person name="van Rossen-Uffink D."/>
            <person name="Oliveira J.V."/>
            <person name="Vesth T.C."/>
            <person name="Visser J."/>
            <person name="Yu J.-H."/>
            <person name="Zhou M."/>
            <person name="Andersen M.R."/>
            <person name="Archer D.B."/>
            <person name="Baker S.E."/>
            <person name="Benoit I."/>
            <person name="Brakhage A.A."/>
            <person name="Braus G.H."/>
            <person name="Fischer R."/>
            <person name="Frisvad J.C."/>
            <person name="Goldman G.H."/>
            <person name="Houbraken J."/>
            <person name="Oakley B."/>
            <person name="Pocsi I."/>
            <person name="Scazzocchio C."/>
            <person name="Seiboth B."/>
            <person name="vanKuyk P.A."/>
            <person name="Wortman J."/>
            <person name="Dyer P.S."/>
            <person name="Grigoriev I.V."/>
        </authorList>
    </citation>
    <scope>NUCLEOTIDE SEQUENCE [LARGE SCALE GENOMIC DNA]</scope>
    <source>
        <strain evidence="2">ATCC 16872 / CBS 172.66 / WB 5094</strain>
    </source>
</reference>
<protein>
    <submittedName>
        <fullName evidence="1">Uncharacterized protein</fullName>
    </submittedName>
</protein>
<dbReference type="AlphaFoldDB" id="A0A1L9WJ51"/>
<dbReference type="EMBL" id="KV878986">
    <property type="protein sequence ID" value="OJJ96176.1"/>
    <property type="molecule type" value="Genomic_DNA"/>
</dbReference>
<dbReference type="PANTHER" id="PTHR30336:SF20">
    <property type="entry name" value="DUF218 DOMAIN-CONTAINING PROTEIN"/>
    <property type="match status" value="1"/>
</dbReference>
<dbReference type="OrthoDB" id="17725at2759"/>
<dbReference type="GeneID" id="30973895"/>
<sequence>MSSIDPHNINLISTFLAHEQLPAAQPPPHAVDCIVICVSAILHQAEAVFTFLGHNPHATQTLVFCGGTGHSTPYLYEAVSKHPKYAHLAPETQGKAEAQVLHTIFTRGFETVASDFRKAGGNLLVEDQSTNCGQNAIQTRRLLERNAIPAPNSVIIVQDPTMARRTIASFVKAFAPLTPDFISWPIIVPRVRLQEDNELVYDVDGIPADSLWSIPRFLGLLMGEIPRLRDDDNGYGPRGKGFIDHVDIPEGVERAFHGLERGMLGSELAKR</sequence>
<evidence type="ECO:0000313" key="1">
    <source>
        <dbReference type="EMBL" id="OJJ96176.1"/>
    </source>
</evidence>
<dbReference type="InterPro" id="IPR051599">
    <property type="entry name" value="Cell_Envelope_Assoc"/>
</dbReference>
<keyword evidence="2" id="KW-1185">Reference proteome</keyword>
<name>A0A1L9WJ51_ASPA1</name>
<dbReference type="Proteomes" id="UP000184546">
    <property type="component" value="Unassembled WGS sequence"/>
</dbReference>
<dbReference type="Gene3D" id="1.10.3620.10">
    <property type="entry name" value="YdcF like domain"/>
    <property type="match status" value="1"/>
</dbReference>